<dbReference type="NCBIfam" id="TIGR01568">
    <property type="entry name" value="A_thal_3678"/>
    <property type="match status" value="1"/>
</dbReference>
<evidence type="ECO:0000256" key="2">
    <source>
        <dbReference type="ARBA" id="ARBA00022491"/>
    </source>
</evidence>
<evidence type="ECO:0000256" key="6">
    <source>
        <dbReference type="RuleBase" id="RU367028"/>
    </source>
</evidence>
<feature type="compositionally biased region" description="Low complexity" evidence="7">
    <location>
        <begin position="40"/>
        <end position="50"/>
    </location>
</feature>
<evidence type="ECO:0000256" key="1">
    <source>
        <dbReference type="ARBA" id="ARBA00004123"/>
    </source>
</evidence>
<keyword evidence="5 6" id="KW-0539">Nucleus</keyword>
<comment type="subcellular location">
    <subcellularLocation>
        <location evidence="1 6">Nucleus</location>
    </subcellularLocation>
</comment>
<name>A0AAN9RPS6_PHACN</name>
<gene>
    <name evidence="9" type="ORF">VNO80_07483</name>
</gene>
<feature type="compositionally biased region" description="Low complexity" evidence="7">
    <location>
        <begin position="119"/>
        <end position="128"/>
    </location>
</feature>
<evidence type="ECO:0000256" key="5">
    <source>
        <dbReference type="ARBA" id="ARBA00023242"/>
    </source>
</evidence>
<evidence type="ECO:0000313" key="10">
    <source>
        <dbReference type="Proteomes" id="UP001374584"/>
    </source>
</evidence>
<dbReference type="InterPro" id="IPR025830">
    <property type="entry name" value="DNA_bnd_dom_ovate"/>
</dbReference>
<proteinExistence type="predicted"/>
<keyword evidence="4 6" id="KW-0804">Transcription</keyword>
<dbReference type="PROSITE" id="PS51754">
    <property type="entry name" value="OVATE"/>
    <property type="match status" value="1"/>
</dbReference>
<dbReference type="EMBL" id="JAYMYR010000003">
    <property type="protein sequence ID" value="KAK7374058.1"/>
    <property type="molecule type" value="Genomic_DNA"/>
</dbReference>
<feature type="region of interest" description="Disordered" evidence="7">
    <location>
        <begin position="24"/>
        <end position="139"/>
    </location>
</feature>
<dbReference type="Proteomes" id="UP001374584">
    <property type="component" value="Unassembled WGS sequence"/>
</dbReference>
<accession>A0AAN9RPS6</accession>
<evidence type="ECO:0000256" key="7">
    <source>
        <dbReference type="SAM" id="MobiDB-lite"/>
    </source>
</evidence>
<dbReference type="AlphaFoldDB" id="A0AAN9RPS6"/>
<feature type="compositionally biased region" description="Polar residues" evidence="7">
    <location>
        <begin position="78"/>
        <end position="91"/>
    </location>
</feature>
<dbReference type="Pfam" id="PF04844">
    <property type="entry name" value="Ovate"/>
    <property type="match status" value="1"/>
</dbReference>
<evidence type="ECO:0000313" key="9">
    <source>
        <dbReference type="EMBL" id="KAK7374058.1"/>
    </source>
</evidence>
<comment type="caution">
    <text evidence="9">The sequence shown here is derived from an EMBL/GenBank/DDBJ whole genome shotgun (WGS) entry which is preliminary data.</text>
</comment>
<evidence type="ECO:0000256" key="4">
    <source>
        <dbReference type="ARBA" id="ARBA00023163"/>
    </source>
</evidence>
<dbReference type="InterPro" id="IPR006458">
    <property type="entry name" value="Ovate_C"/>
</dbReference>
<sequence>MGNYRFKLSDMIPNAWFYKLKDMGKARKQTPTQSKKKKQPSPSSTTQPSKPKQPHQFNTRKSYYFTRELNPNDRIYTSPANNQNAKYNNSPEAPRKSSKQRLRRRTARTSSPKLAVAANNDNSSSPHDSSVESEYPDPEFRTDRVLATEALDETVSWSNSFACKVHSNAKDIIIDVDNNSTERKDDKLEGYEYDSLSDLVLPPIVTKPAKFDDLLSDAKKKETKTKSKMDAQEEPNLKGPLRVKIVKEGAAPMKEHKNTPGRRFSVSSSPGVKLRMNSPRIATRKAQAHGRSNVSSAAGSGSRRSLLDSFAIVKSSLNPQRDFRESMVEMIVQNNIRTSKDLEDLLACYLSLNSDEYHDLIIKVFKQIWFDLTDN</sequence>
<dbReference type="GO" id="GO:0005634">
    <property type="term" value="C:nucleus"/>
    <property type="evidence" value="ECO:0007669"/>
    <property type="project" value="UniProtKB-SubCell"/>
</dbReference>
<evidence type="ECO:0000259" key="8">
    <source>
        <dbReference type="PROSITE" id="PS51754"/>
    </source>
</evidence>
<dbReference type="GO" id="GO:0003677">
    <property type="term" value="F:DNA binding"/>
    <property type="evidence" value="ECO:0007669"/>
    <property type="project" value="InterPro"/>
</dbReference>
<dbReference type="GO" id="GO:0045892">
    <property type="term" value="P:negative regulation of DNA-templated transcription"/>
    <property type="evidence" value="ECO:0007669"/>
    <property type="project" value="UniProtKB-UniRule"/>
</dbReference>
<comment type="function">
    <text evidence="6">Transcriptional repressor that regulates multiple aspects of plant growth and development.</text>
</comment>
<feature type="compositionally biased region" description="Basic residues" evidence="7">
    <location>
        <begin position="96"/>
        <end position="107"/>
    </location>
</feature>
<dbReference type="PANTHER" id="PTHR33057:SF161">
    <property type="entry name" value="TRANSCRIPTION REPRESSOR"/>
    <property type="match status" value="1"/>
</dbReference>
<evidence type="ECO:0000256" key="3">
    <source>
        <dbReference type="ARBA" id="ARBA00023015"/>
    </source>
</evidence>
<feature type="domain" description="OVATE" evidence="8">
    <location>
        <begin position="312"/>
        <end position="371"/>
    </location>
</feature>
<keyword evidence="3 6" id="KW-0805">Transcription regulation</keyword>
<dbReference type="PANTHER" id="PTHR33057">
    <property type="entry name" value="TRANSCRIPTION REPRESSOR OFP7-RELATED"/>
    <property type="match status" value="1"/>
</dbReference>
<keyword evidence="2 6" id="KW-0678">Repressor</keyword>
<dbReference type="Pfam" id="PF13724">
    <property type="entry name" value="DNA_binding_2"/>
    <property type="match status" value="1"/>
</dbReference>
<organism evidence="9 10">
    <name type="scientific">Phaseolus coccineus</name>
    <name type="common">Scarlet runner bean</name>
    <name type="synonym">Phaseolus multiflorus</name>
    <dbReference type="NCBI Taxonomy" id="3886"/>
    <lineage>
        <taxon>Eukaryota</taxon>
        <taxon>Viridiplantae</taxon>
        <taxon>Streptophyta</taxon>
        <taxon>Embryophyta</taxon>
        <taxon>Tracheophyta</taxon>
        <taxon>Spermatophyta</taxon>
        <taxon>Magnoliopsida</taxon>
        <taxon>eudicotyledons</taxon>
        <taxon>Gunneridae</taxon>
        <taxon>Pentapetalae</taxon>
        <taxon>rosids</taxon>
        <taxon>fabids</taxon>
        <taxon>Fabales</taxon>
        <taxon>Fabaceae</taxon>
        <taxon>Papilionoideae</taxon>
        <taxon>50 kb inversion clade</taxon>
        <taxon>NPAAA clade</taxon>
        <taxon>indigoferoid/millettioid clade</taxon>
        <taxon>Phaseoleae</taxon>
        <taxon>Phaseolus</taxon>
    </lineage>
</organism>
<dbReference type="InterPro" id="IPR038933">
    <property type="entry name" value="Ovate"/>
</dbReference>
<reference evidence="9 10" key="1">
    <citation type="submission" date="2024-01" db="EMBL/GenBank/DDBJ databases">
        <title>The genomes of 5 underutilized Papilionoideae crops provide insights into root nodulation and disease resistanc.</title>
        <authorList>
            <person name="Jiang F."/>
        </authorList>
    </citation>
    <scope>NUCLEOTIDE SEQUENCE [LARGE SCALE GENOMIC DNA]</scope>
    <source>
        <strain evidence="9">JINMINGXINNONG_FW02</strain>
        <tissue evidence="9">Leaves</tissue>
    </source>
</reference>
<keyword evidence="10" id="KW-1185">Reference proteome</keyword>
<protein>
    <recommendedName>
        <fullName evidence="6">Transcription repressor</fullName>
    </recommendedName>
    <alternativeName>
        <fullName evidence="6">Ovate family protein</fullName>
    </alternativeName>
</protein>